<keyword evidence="10" id="KW-0732">Signal</keyword>
<dbReference type="InterPro" id="IPR000531">
    <property type="entry name" value="Beta-barrel_TonB"/>
</dbReference>
<dbReference type="SUPFAM" id="SSF56935">
    <property type="entry name" value="Porins"/>
    <property type="match status" value="1"/>
</dbReference>
<evidence type="ECO:0000256" key="7">
    <source>
        <dbReference type="ARBA" id="ARBA00023237"/>
    </source>
</evidence>
<keyword evidence="7 8" id="KW-0998">Cell outer membrane</keyword>
<dbReference type="Pfam" id="PF00593">
    <property type="entry name" value="TonB_dep_Rec_b-barrel"/>
    <property type="match status" value="1"/>
</dbReference>
<dbReference type="RefSeq" id="WP_188440123.1">
    <property type="nucleotide sequence ID" value="NZ_BMGK01000003.1"/>
</dbReference>
<keyword evidence="5 9" id="KW-0798">TonB box</keyword>
<keyword evidence="6 8" id="KW-0472">Membrane</keyword>
<dbReference type="InterPro" id="IPR012910">
    <property type="entry name" value="Plug_dom"/>
</dbReference>
<dbReference type="InterPro" id="IPR037066">
    <property type="entry name" value="Plug_dom_sf"/>
</dbReference>
<dbReference type="Gene3D" id="2.60.40.1120">
    <property type="entry name" value="Carboxypeptidase-like, regulatory domain"/>
    <property type="match status" value="1"/>
</dbReference>
<gene>
    <name evidence="13" type="ORF">GCM10011312_10020</name>
</gene>
<organism evidence="13 14">
    <name type="scientific">Planktosalinus lacus</name>
    <dbReference type="NCBI Taxonomy" id="1526573"/>
    <lineage>
        <taxon>Bacteria</taxon>
        <taxon>Pseudomonadati</taxon>
        <taxon>Bacteroidota</taxon>
        <taxon>Flavobacteriia</taxon>
        <taxon>Flavobacteriales</taxon>
        <taxon>Flavobacteriaceae</taxon>
        <taxon>Planktosalinus</taxon>
    </lineage>
</organism>
<dbReference type="InterPro" id="IPR039426">
    <property type="entry name" value="TonB-dep_rcpt-like"/>
</dbReference>
<reference evidence="13" key="2">
    <citation type="submission" date="2020-09" db="EMBL/GenBank/DDBJ databases">
        <authorList>
            <person name="Sun Q."/>
            <person name="Zhou Y."/>
        </authorList>
    </citation>
    <scope>NUCLEOTIDE SEQUENCE</scope>
    <source>
        <strain evidence="13">CGMCC 1.12924</strain>
    </source>
</reference>
<keyword evidence="2 8" id="KW-0813">Transport</keyword>
<evidence type="ECO:0000256" key="10">
    <source>
        <dbReference type="SAM" id="SignalP"/>
    </source>
</evidence>
<proteinExistence type="inferred from homology"/>
<dbReference type="GO" id="GO:0009279">
    <property type="term" value="C:cell outer membrane"/>
    <property type="evidence" value="ECO:0007669"/>
    <property type="project" value="UniProtKB-SubCell"/>
</dbReference>
<reference evidence="13" key="1">
    <citation type="journal article" date="2014" name="Int. J. Syst. Evol. Microbiol.">
        <title>Complete genome sequence of Corynebacterium casei LMG S-19264T (=DSM 44701T), isolated from a smear-ripened cheese.</title>
        <authorList>
            <consortium name="US DOE Joint Genome Institute (JGI-PGF)"/>
            <person name="Walter F."/>
            <person name="Albersmeier A."/>
            <person name="Kalinowski J."/>
            <person name="Ruckert C."/>
        </authorList>
    </citation>
    <scope>NUCLEOTIDE SEQUENCE</scope>
    <source>
        <strain evidence="13">CGMCC 1.12924</strain>
    </source>
</reference>
<dbReference type="InterPro" id="IPR023996">
    <property type="entry name" value="TonB-dep_OMP_SusC/RagA"/>
</dbReference>
<keyword evidence="4 8" id="KW-0812">Transmembrane</keyword>
<keyword evidence="14" id="KW-1185">Reference proteome</keyword>
<protein>
    <submittedName>
        <fullName evidence="13">SusC/RagA family TonB-linked outer membrane protein</fullName>
    </submittedName>
</protein>
<accession>A0A8J2V9T0</accession>
<dbReference type="Gene3D" id="2.170.130.10">
    <property type="entry name" value="TonB-dependent receptor, plug domain"/>
    <property type="match status" value="1"/>
</dbReference>
<comment type="similarity">
    <text evidence="8 9">Belongs to the TonB-dependent receptor family.</text>
</comment>
<keyword evidence="3 8" id="KW-1134">Transmembrane beta strand</keyword>
<dbReference type="Gene3D" id="2.40.170.20">
    <property type="entry name" value="TonB-dependent receptor, beta-barrel domain"/>
    <property type="match status" value="1"/>
</dbReference>
<evidence type="ECO:0000256" key="2">
    <source>
        <dbReference type="ARBA" id="ARBA00022448"/>
    </source>
</evidence>
<dbReference type="AlphaFoldDB" id="A0A8J2V9T0"/>
<evidence type="ECO:0000256" key="4">
    <source>
        <dbReference type="ARBA" id="ARBA00022692"/>
    </source>
</evidence>
<feature type="domain" description="TonB-dependent receptor-like beta-barrel" evidence="11">
    <location>
        <begin position="468"/>
        <end position="1023"/>
    </location>
</feature>
<dbReference type="Pfam" id="PF07715">
    <property type="entry name" value="Plug"/>
    <property type="match status" value="1"/>
</dbReference>
<evidence type="ECO:0000313" key="13">
    <source>
        <dbReference type="EMBL" id="GGD88057.1"/>
    </source>
</evidence>
<evidence type="ECO:0000313" key="14">
    <source>
        <dbReference type="Proteomes" id="UP000652231"/>
    </source>
</evidence>
<dbReference type="PROSITE" id="PS52016">
    <property type="entry name" value="TONB_DEPENDENT_REC_3"/>
    <property type="match status" value="1"/>
</dbReference>
<dbReference type="Pfam" id="PF13715">
    <property type="entry name" value="CarbopepD_reg_2"/>
    <property type="match status" value="1"/>
</dbReference>
<evidence type="ECO:0000256" key="6">
    <source>
        <dbReference type="ARBA" id="ARBA00023136"/>
    </source>
</evidence>
<evidence type="ECO:0000256" key="3">
    <source>
        <dbReference type="ARBA" id="ARBA00022452"/>
    </source>
</evidence>
<evidence type="ECO:0000259" key="12">
    <source>
        <dbReference type="Pfam" id="PF07715"/>
    </source>
</evidence>
<comment type="caution">
    <text evidence="13">The sequence shown here is derived from an EMBL/GenBank/DDBJ whole genome shotgun (WGS) entry which is preliminary data.</text>
</comment>
<name>A0A8J2V9T0_9FLAO</name>
<dbReference type="InterPro" id="IPR008969">
    <property type="entry name" value="CarboxyPept-like_regulatory"/>
</dbReference>
<evidence type="ECO:0000256" key="9">
    <source>
        <dbReference type="RuleBase" id="RU003357"/>
    </source>
</evidence>
<feature type="signal peptide" evidence="10">
    <location>
        <begin position="1"/>
        <end position="22"/>
    </location>
</feature>
<dbReference type="Proteomes" id="UP000652231">
    <property type="component" value="Unassembled WGS sequence"/>
</dbReference>
<evidence type="ECO:0000256" key="8">
    <source>
        <dbReference type="PROSITE-ProRule" id="PRU01360"/>
    </source>
</evidence>
<evidence type="ECO:0000259" key="11">
    <source>
        <dbReference type="Pfam" id="PF00593"/>
    </source>
</evidence>
<dbReference type="NCBIfam" id="TIGR04056">
    <property type="entry name" value="OMP_RagA_SusC"/>
    <property type="match status" value="1"/>
</dbReference>
<evidence type="ECO:0000256" key="1">
    <source>
        <dbReference type="ARBA" id="ARBA00004571"/>
    </source>
</evidence>
<dbReference type="EMBL" id="BMGK01000003">
    <property type="protein sequence ID" value="GGD88057.1"/>
    <property type="molecule type" value="Genomic_DNA"/>
</dbReference>
<feature type="domain" description="TonB-dependent receptor plug" evidence="12">
    <location>
        <begin position="117"/>
        <end position="239"/>
    </location>
</feature>
<feature type="chain" id="PRO_5035144422" evidence="10">
    <location>
        <begin position="23"/>
        <end position="1070"/>
    </location>
</feature>
<comment type="subcellular location">
    <subcellularLocation>
        <location evidence="1 8">Cell outer membrane</location>
        <topology evidence="1 8">Multi-pass membrane protein</topology>
    </subcellularLocation>
</comment>
<evidence type="ECO:0000256" key="5">
    <source>
        <dbReference type="ARBA" id="ARBA00023077"/>
    </source>
</evidence>
<dbReference type="InterPro" id="IPR036942">
    <property type="entry name" value="Beta-barrel_TonB_sf"/>
</dbReference>
<dbReference type="SUPFAM" id="SSF49464">
    <property type="entry name" value="Carboxypeptidase regulatory domain-like"/>
    <property type="match status" value="1"/>
</dbReference>
<sequence>MRTKFSGILTLLLAFVVQFTFAQEKTISGTVTDDTGLPLPGVNIVIKGTTTGTQSDFDGNYSLNASVGQTLVFTYVGFSTQERAVTATTSTIDLQMQAGEELSQVVVTGFAIAREKKALGYAVSEVAAESIEQRSEGDVARVLSGKTSGVVINNTSGISGSATNINIRGYNSITGSNQPLFIVDGVPISNDTNAVGSFVTGNSGSSRSLDLDPNNIESISVLKGYAAATLYGTEGKNGVILITTKAGSSSKTARKTEITVIQSVFNNEIASLPDFTNKYGNGFDQSFGNFFSNWGPGFYETGLGGWGDPSSNINEDGTWPHPYDRPSLNEVFPQYVDATLPWEPADNHVKEFFRSGLATNTSVNIAGSSEDGKYNYNFNYGRVNDEGFTPGNVTKRNSFSVGGRAILSNKFTVSSTINYVRTDFTTPPVAYSNASSAQFGLSVFGDVFYTPRNMPLMDLPYQNPVTGASVYYRSGDDIVNPNWTVKNSSVNQLTNRSFGQANFQYEINDNLSASYRVGYDVYSEFNEISTNKGAGSPESVNLGEYTTYTNTNQIWDHNLMLNGSYSLTDDLGFNFTLGATSKYERYDRHGMQSIDQIVFDVFRHFNFRSNSGVIQTTAYRNIVGVYGQADFDFKNYLYLNLAARNDWVSNHVENSKAYPSASISFLPSVAFPGIRTTNGINYLKLRASYGTSAGFSSGFPVSNNLSLISQAFQDNGGTTYISNTTVGALGNPGLKPELYEETEFGLESRFLDNRVSLDFSFYDRVTTDQITSRGLDPATGYTSTSVNIGRMEGYGFEVDLGINPVRNEGRGFNWNINTNYTKYRTTVVDLGPDFSEDDIFVYTGFTDLGNAAIEGKPFSSIVGTAVARDENGNLIVDSNGNYVSETDLSIIGDATPDFLLNVSNSFSYRGLNLNFLISYQHGGDIYSQTVAGYLLRGITSDTDDRLNTLILPGVQEDGTPNDIQLNASAYYFDNLGYNASELNIYDGSVIRLNEISLGYDFPKKFIDRTPFGAVSLTLAGYNLYYDAFNTPDGTNFDPNVIGVGVSNARGFDFFNGPSGKRYGFTIKASF</sequence>